<protein>
    <submittedName>
        <fullName evidence="4">FHA domain-containing protein</fullName>
    </submittedName>
</protein>
<dbReference type="CDD" id="cd00060">
    <property type="entry name" value="FHA"/>
    <property type="match status" value="1"/>
</dbReference>
<comment type="caution">
    <text evidence="4">The sequence shown here is derived from an EMBL/GenBank/DDBJ whole genome shotgun (WGS) entry which is preliminary data.</text>
</comment>
<dbReference type="OrthoDB" id="151099at2"/>
<dbReference type="Proteomes" id="UP000317893">
    <property type="component" value="Unassembled WGS sequence"/>
</dbReference>
<dbReference type="Gene3D" id="2.60.200.20">
    <property type="match status" value="1"/>
</dbReference>
<reference evidence="4 5" key="1">
    <citation type="submission" date="2019-06" db="EMBL/GenBank/DDBJ databases">
        <title>Sequencing the genomes of 1000 actinobacteria strains.</title>
        <authorList>
            <person name="Klenk H.-P."/>
        </authorList>
    </citation>
    <scope>NUCLEOTIDE SEQUENCE [LARGE SCALE GENOMIC DNA]</scope>
    <source>
        <strain evidence="4 5">DSM 18607</strain>
    </source>
</reference>
<proteinExistence type="predicted"/>
<evidence type="ECO:0000313" key="5">
    <source>
        <dbReference type="Proteomes" id="UP000317893"/>
    </source>
</evidence>
<feature type="compositionally biased region" description="Basic and acidic residues" evidence="2">
    <location>
        <begin position="154"/>
        <end position="166"/>
    </location>
</feature>
<evidence type="ECO:0000256" key="1">
    <source>
        <dbReference type="ARBA" id="ARBA00022553"/>
    </source>
</evidence>
<dbReference type="InterPro" id="IPR050923">
    <property type="entry name" value="Cell_Proc_Reg/RNA_Proc"/>
</dbReference>
<accession>A0A542DYZ0</accession>
<sequence>MGLFDRVERGLERAVNGAFAKAFKSEVQPVELASAIRRAMDDRAAVMGHGRTMVPNLYAIELSPSDYDHLSEFEDALEDELVAAAQEHADTQRYQPAGPIRVQLSEGTDLETGVFRIRPGSSRRPAGGAPEGGREAAREPARPAARPAASPYERGSEREPEQRYDAPRPAAPVPVGHNPADRPWLTIDGERYPLVGALTVIGRDEVADIILDDPGVSRRHCEVRVSTDGPHLVTSVRDLGSTNGTFVNGERVTTQRLRDGDQLTVGRTQAVFRPGKR</sequence>
<dbReference type="AlphaFoldDB" id="A0A542DYZ0"/>
<dbReference type="InterPro" id="IPR022128">
    <property type="entry name" value="FhaA_N"/>
</dbReference>
<dbReference type="PROSITE" id="PS50006">
    <property type="entry name" value="FHA_DOMAIN"/>
    <property type="match status" value="1"/>
</dbReference>
<evidence type="ECO:0000313" key="4">
    <source>
        <dbReference type="EMBL" id="TQJ08310.1"/>
    </source>
</evidence>
<dbReference type="EMBL" id="VFMN01000001">
    <property type="protein sequence ID" value="TQJ08310.1"/>
    <property type="molecule type" value="Genomic_DNA"/>
</dbReference>
<gene>
    <name evidence="4" type="ORF">FB458_1396</name>
</gene>
<dbReference type="InterPro" id="IPR000253">
    <property type="entry name" value="FHA_dom"/>
</dbReference>
<dbReference type="Gene3D" id="3.30.2320.60">
    <property type="entry name" value="FhaA, phosphopeptide-binding domain (DUF3662)"/>
    <property type="match status" value="1"/>
</dbReference>
<dbReference type="InterPro" id="IPR008984">
    <property type="entry name" value="SMAD_FHA_dom_sf"/>
</dbReference>
<dbReference type="Pfam" id="PF00498">
    <property type="entry name" value="FHA"/>
    <property type="match status" value="1"/>
</dbReference>
<feature type="region of interest" description="Disordered" evidence="2">
    <location>
        <begin position="111"/>
        <end position="178"/>
    </location>
</feature>
<dbReference type="Pfam" id="PF12401">
    <property type="entry name" value="FhaA_N"/>
    <property type="match status" value="1"/>
</dbReference>
<organism evidence="4 5">
    <name type="scientific">Lapillicoccus jejuensis</name>
    <dbReference type="NCBI Taxonomy" id="402171"/>
    <lineage>
        <taxon>Bacteria</taxon>
        <taxon>Bacillati</taxon>
        <taxon>Actinomycetota</taxon>
        <taxon>Actinomycetes</taxon>
        <taxon>Micrococcales</taxon>
        <taxon>Intrasporangiaceae</taxon>
        <taxon>Lapillicoccus</taxon>
    </lineage>
</organism>
<evidence type="ECO:0000259" key="3">
    <source>
        <dbReference type="PROSITE" id="PS50006"/>
    </source>
</evidence>
<keyword evidence="1" id="KW-0597">Phosphoprotein</keyword>
<dbReference type="InterPro" id="IPR042287">
    <property type="entry name" value="FhaA_N_sf"/>
</dbReference>
<feature type="domain" description="FHA" evidence="3">
    <location>
        <begin position="199"/>
        <end position="252"/>
    </location>
</feature>
<dbReference type="PANTHER" id="PTHR23308">
    <property type="entry name" value="NUCLEAR INHIBITOR OF PROTEIN PHOSPHATASE-1"/>
    <property type="match status" value="1"/>
</dbReference>
<evidence type="ECO:0000256" key="2">
    <source>
        <dbReference type="SAM" id="MobiDB-lite"/>
    </source>
</evidence>
<name>A0A542DYZ0_9MICO</name>
<dbReference type="SMART" id="SM00240">
    <property type="entry name" value="FHA"/>
    <property type="match status" value="1"/>
</dbReference>
<dbReference type="SUPFAM" id="SSF49879">
    <property type="entry name" value="SMAD/FHA domain"/>
    <property type="match status" value="1"/>
</dbReference>
<feature type="compositionally biased region" description="Basic and acidic residues" evidence="2">
    <location>
        <begin position="132"/>
        <end position="141"/>
    </location>
</feature>
<keyword evidence="5" id="KW-1185">Reference proteome</keyword>
<dbReference type="RefSeq" id="WP_141847842.1">
    <property type="nucleotide sequence ID" value="NZ_BAAAPR010000004.1"/>
</dbReference>